<accession>A0A5K1VB99</accession>
<dbReference type="VEuPathDB" id="AmoebaDB:EHI7A_095740"/>
<evidence type="ECO:0000256" key="2">
    <source>
        <dbReference type="SAM" id="MobiDB-lite"/>
    </source>
</evidence>
<dbReference type="Proteomes" id="UP000078387">
    <property type="component" value="Unassembled WGS sequence"/>
</dbReference>
<feature type="region of interest" description="Disordered" evidence="2">
    <location>
        <begin position="739"/>
        <end position="760"/>
    </location>
</feature>
<dbReference type="VEuPathDB" id="AmoebaDB:KM1_150320"/>
<sequence length="874" mass="101109">MPSVQDFIKAIHLLSLSHEESEIYENQVIIKHIIIDPKCISRYFQYPRTITIDRFEIPEMKINVPKQINEKCPFEIEIKEINYFLSLKTHEEYETSNEKIEYLLPYLQFRINQINCKITIGNAILKMKMNDINTETKNDTLNIFFNKFSIIIENDDISEEFIKDIKIQLNMSFKRDQNGHVICVDQKWIAEEICIICTGETYKNIANCIRKIITSIFSSQTIEHHNQSSSICLNINKLNIILKDLLDGDIHINIGKIIFEMDKIKYNEELCMYFGKTIFSVGEFEVQYILKEEINKIVWTIKEGNAIQLNVTKGIAKEGIEAKGIIGIDVDLKCNGLGITMDFKLLSKMIDLLKITMQKNLTKINVNTNQLEILKEKTEKKKELFSSKYERLLQYFQLKSIIDLLGKVYFSFELNNSLFTVKFQSNSIFTITLGNLKLNNKPIKHNLTTLEICNEKLKKEYKATEVKEPVSLDISILIKNVEAFGVINDKKDRVFYGDVFEVQFNLIFDKENNKGIPSIIYCYGKSDDLEITLSHQMFLDIYNYIKDFINGFQETEKDRLKDISKQIGTTVTENANKITDKSIEFVNNELKNIQFPTIAVLLSFGKGKVIVPISSIVYRNKEHDCSKLTEIVRSELDIMFVSNETGRTFGIIIDEIGTGSVENILEPLESISKKKMEKGFLFQQLPQTTPSLILTLNHISSKIKTTKNISMDIKLYGVQVKLKKLGVFGKDTFKQVSEGKSKDEKLNNEDKEEDTELKPENDDELNVKLKVIDFFKEKYHGFEFSVQMSECDVIAEDELHTINITTSNKYVQSGEDICVDLNRKIELEKAQQDGLEMEVAQLKVRLANLKQQQDIEESHINTQPKKSRLAFWKK</sequence>
<keyword evidence="1" id="KW-0175">Coiled coil</keyword>
<proteinExistence type="predicted"/>
<protein>
    <recommendedName>
        <fullName evidence="5">Chorein N-terminal domain-containing protein</fullName>
    </recommendedName>
</protein>
<feature type="coiled-coil region" evidence="1">
    <location>
        <begin position="818"/>
        <end position="852"/>
    </location>
</feature>
<dbReference type="EMBL" id="BDEQ01000001">
    <property type="protein sequence ID" value="GAT93516.1"/>
    <property type="molecule type" value="Genomic_DNA"/>
</dbReference>
<organism evidence="3 4">
    <name type="scientific">Entamoeba histolytica</name>
    <dbReference type="NCBI Taxonomy" id="5759"/>
    <lineage>
        <taxon>Eukaryota</taxon>
        <taxon>Amoebozoa</taxon>
        <taxon>Evosea</taxon>
        <taxon>Archamoebae</taxon>
        <taxon>Mastigamoebida</taxon>
        <taxon>Entamoebidae</taxon>
        <taxon>Entamoeba</taxon>
    </lineage>
</organism>
<evidence type="ECO:0000256" key="1">
    <source>
        <dbReference type="SAM" id="Coils"/>
    </source>
</evidence>
<comment type="caution">
    <text evidence="3">The sequence shown here is derived from an EMBL/GenBank/DDBJ whole genome shotgun (WGS) entry which is preliminary data.</text>
</comment>
<dbReference type="AlphaFoldDB" id="A0A5K1VB99"/>
<evidence type="ECO:0008006" key="5">
    <source>
        <dbReference type="Google" id="ProtNLM"/>
    </source>
</evidence>
<feature type="compositionally biased region" description="Basic and acidic residues" evidence="2">
    <location>
        <begin position="739"/>
        <end position="749"/>
    </location>
</feature>
<dbReference type="VEuPathDB" id="AmoebaDB:EHI_013860"/>
<evidence type="ECO:0000313" key="4">
    <source>
        <dbReference type="Proteomes" id="UP000078387"/>
    </source>
</evidence>
<evidence type="ECO:0000313" key="3">
    <source>
        <dbReference type="EMBL" id="GAT93516.1"/>
    </source>
</evidence>
<reference evidence="3 4" key="1">
    <citation type="submission" date="2016-05" db="EMBL/GenBank/DDBJ databases">
        <title>First whole genome sequencing of Entamoeba histolytica HM1:IMSS-clone-6.</title>
        <authorList>
            <person name="Mukherjee Avik.K."/>
            <person name="Izumyama S."/>
            <person name="Nakada-Tsukui K."/>
            <person name="Nozaki T."/>
        </authorList>
    </citation>
    <scope>NUCLEOTIDE SEQUENCE [LARGE SCALE GENOMIC DNA]</scope>
    <source>
        <strain evidence="3 4">HM1:IMSS clone 6</strain>
    </source>
</reference>
<dbReference type="VEuPathDB" id="AmoebaDB:EHI8A_103170"/>
<dbReference type="OMA" id="HEEYEIS"/>
<dbReference type="VEuPathDB" id="AmoebaDB:EHI5A_109820"/>
<gene>
    <name evidence="3" type="ORF">CL6EHI_013860</name>
</gene>
<name>A0A5K1VB99_ENTHI</name>